<evidence type="ECO:0000313" key="2">
    <source>
        <dbReference type="Proteomes" id="UP001371391"/>
    </source>
</evidence>
<gene>
    <name evidence="1" type="ORF">V6257_00550</name>
</gene>
<protein>
    <submittedName>
        <fullName evidence="1">Uncharacterized protein</fullName>
    </submittedName>
</protein>
<name>A0ABU9GV94_9GAMM</name>
<keyword evidence="2" id="KW-1185">Reference proteome</keyword>
<accession>A0ABU9GV94</accession>
<dbReference type="Proteomes" id="UP001371391">
    <property type="component" value="Unassembled WGS sequence"/>
</dbReference>
<proteinExistence type="predicted"/>
<organism evidence="1 2">
    <name type="scientific">Pseudoalteromonas issachenkonii</name>
    <dbReference type="NCBI Taxonomy" id="152297"/>
    <lineage>
        <taxon>Bacteria</taxon>
        <taxon>Pseudomonadati</taxon>
        <taxon>Pseudomonadota</taxon>
        <taxon>Gammaproteobacteria</taxon>
        <taxon>Alteromonadales</taxon>
        <taxon>Pseudoalteromonadaceae</taxon>
        <taxon>Pseudoalteromonas</taxon>
    </lineage>
</organism>
<dbReference type="EMBL" id="JBAKAW010000001">
    <property type="protein sequence ID" value="MEL0653509.1"/>
    <property type="molecule type" value="Genomic_DNA"/>
</dbReference>
<evidence type="ECO:0000313" key="1">
    <source>
        <dbReference type="EMBL" id="MEL0653509.1"/>
    </source>
</evidence>
<dbReference type="RefSeq" id="WP_341601115.1">
    <property type="nucleotide sequence ID" value="NZ_JBAKAW010000001.1"/>
</dbReference>
<sequence length="166" mass="18645">MTLILAGHSSGGFEEGIYFASDSHITQNNHVLVKGFKKVIEIPIRVKGLNFCGEWFNGYLGNSYQGACSVAFAGSSLVAQHLINSMKNHLTELFPTYYNDSYQIVMSCETNKHLRQTDYDDSMFLDSHLDTILTAEYVSQVICHSVEAVLNKAREHCSMSRLFTAY</sequence>
<reference evidence="1 2" key="1">
    <citation type="submission" date="2024-02" db="EMBL/GenBank/DDBJ databases">
        <title>Bacteria isolated from the canopy kelp, Nereocystis luetkeana.</title>
        <authorList>
            <person name="Pfister C.A."/>
            <person name="Younker I.T."/>
            <person name="Light S.H."/>
        </authorList>
    </citation>
    <scope>NUCLEOTIDE SEQUENCE [LARGE SCALE GENOMIC DNA]</scope>
    <source>
        <strain evidence="1 2">TI.1.03</strain>
    </source>
</reference>
<comment type="caution">
    <text evidence="1">The sequence shown here is derived from an EMBL/GenBank/DDBJ whole genome shotgun (WGS) entry which is preliminary data.</text>
</comment>